<dbReference type="Pfam" id="PF09375">
    <property type="entry name" value="Peptidase_M75"/>
    <property type="match status" value="1"/>
</dbReference>
<name>A0ABW8APJ3_9ACTN</name>
<dbReference type="CDD" id="cd14656">
    <property type="entry name" value="Imelysin-like_EfeO"/>
    <property type="match status" value="1"/>
</dbReference>
<reference evidence="6 7" key="1">
    <citation type="submission" date="2024-10" db="EMBL/GenBank/DDBJ databases">
        <title>The Natural Products Discovery Center: Release of the First 8490 Sequenced Strains for Exploring Actinobacteria Biosynthetic Diversity.</title>
        <authorList>
            <person name="Kalkreuter E."/>
            <person name="Kautsar S.A."/>
            <person name="Yang D."/>
            <person name="Bader C.D."/>
            <person name="Teijaro C.N."/>
            <person name="Fluegel L."/>
            <person name="Davis C.M."/>
            <person name="Simpson J.R."/>
            <person name="Lauterbach L."/>
            <person name="Steele A.D."/>
            <person name="Gui C."/>
            <person name="Meng S."/>
            <person name="Li G."/>
            <person name="Viehrig K."/>
            <person name="Ye F."/>
            <person name="Su P."/>
            <person name="Kiefer A.F."/>
            <person name="Nichols A."/>
            <person name="Cepeda A.J."/>
            <person name="Yan W."/>
            <person name="Fan B."/>
            <person name="Jiang Y."/>
            <person name="Adhikari A."/>
            <person name="Zheng C.-J."/>
            <person name="Schuster L."/>
            <person name="Cowan T.M."/>
            <person name="Smanski M.J."/>
            <person name="Chevrette M.G."/>
            <person name="De Carvalho L.P.S."/>
            <person name="Shen B."/>
        </authorList>
    </citation>
    <scope>NUCLEOTIDE SEQUENCE [LARGE SCALE GENOMIC DNA]</scope>
    <source>
        <strain evidence="6 7">NPDC049639</strain>
    </source>
</reference>
<comment type="subcellular location">
    <subcellularLocation>
        <location evidence="1">Periplasm</location>
    </subcellularLocation>
</comment>
<dbReference type="PROSITE" id="PS51257">
    <property type="entry name" value="PROKAR_LIPOPROTEIN"/>
    <property type="match status" value="1"/>
</dbReference>
<comment type="caution">
    <text evidence="6">The sequence shown here is derived from an EMBL/GenBank/DDBJ whole genome shotgun (WGS) entry which is preliminary data.</text>
</comment>
<dbReference type="NCBIfam" id="NF041757">
    <property type="entry name" value="EfeO"/>
    <property type="match status" value="1"/>
</dbReference>
<evidence type="ECO:0000256" key="2">
    <source>
        <dbReference type="ARBA" id="ARBA00005989"/>
    </source>
</evidence>
<dbReference type="InterPro" id="IPR053377">
    <property type="entry name" value="Iron_uptake_EfeM/EfeO"/>
</dbReference>
<dbReference type="Pfam" id="PF13473">
    <property type="entry name" value="Cupredoxin_1"/>
    <property type="match status" value="1"/>
</dbReference>
<keyword evidence="3" id="KW-0732">Signal</keyword>
<gene>
    <name evidence="6" type="primary">efeO</name>
    <name evidence="6" type="ORF">ACIB24_14620</name>
</gene>
<proteinExistence type="inferred from homology"/>
<accession>A0ABW8APJ3</accession>
<evidence type="ECO:0000259" key="4">
    <source>
        <dbReference type="Pfam" id="PF09375"/>
    </source>
</evidence>
<dbReference type="RefSeq" id="WP_398281614.1">
    <property type="nucleotide sequence ID" value="NZ_JBITLV010000004.1"/>
</dbReference>
<dbReference type="PANTHER" id="PTHR39192:SF1">
    <property type="entry name" value="IRON UPTAKE SYSTEM COMPONENT EFEO"/>
    <property type="match status" value="1"/>
</dbReference>
<dbReference type="InterPro" id="IPR034981">
    <property type="entry name" value="Imelysin-like_EfeO/Algp7"/>
</dbReference>
<evidence type="ECO:0000313" key="6">
    <source>
        <dbReference type="EMBL" id="MFI7588300.1"/>
    </source>
</evidence>
<dbReference type="InterPro" id="IPR050894">
    <property type="entry name" value="EfeM/EfeO_iron_uptake"/>
</dbReference>
<comment type="similarity">
    <text evidence="2">Belongs to the EfeM/EfeO family.</text>
</comment>
<evidence type="ECO:0000256" key="3">
    <source>
        <dbReference type="ARBA" id="ARBA00022729"/>
    </source>
</evidence>
<dbReference type="Gene3D" id="1.20.1420.20">
    <property type="entry name" value="M75 peptidase, HXXE motif"/>
    <property type="match status" value="1"/>
</dbReference>
<sequence length="381" mass="40532">MHAIARGGITATALALLVAGCGSSSDSTGTAAAGDPHTAVVTVTADKCLTDRTSYDAGAVDFKITNRDATAVSEVEVVLDERILAEKENLPPGFSGTFSVNLQPGTYQLYCPGAATERVPLVITGTATSQAVTDTTQLLQEGTKTYGQYVDQQVAGSLEAVTALDAAIKSGDVDKSKVAYAKARPFYERIEPVAESFAGLDPKIDARADDVPVTQLTGFHRIEYGLWTKKSTDGLEKYSAQLVTDTKELQTKATGLTYQPAELANGAVGLLDEVSKSKVTGEEERYSHIDLVDFFANVEGSQQAFANLKPGLNTIDPALTDTISKAFQANLDLLDDYRTTDNPYGWKLYGDLSKTDVKKLADSVQAIAEPLSRVASKVVDA</sequence>
<organism evidence="6 7">
    <name type="scientific">Spongisporangium articulatum</name>
    <dbReference type="NCBI Taxonomy" id="3362603"/>
    <lineage>
        <taxon>Bacteria</taxon>
        <taxon>Bacillati</taxon>
        <taxon>Actinomycetota</taxon>
        <taxon>Actinomycetes</taxon>
        <taxon>Kineosporiales</taxon>
        <taxon>Kineosporiaceae</taxon>
        <taxon>Spongisporangium</taxon>
    </lineage>
</organism>
<dbReference type="Proteomes" id="UP001612915">
    <property type="component" value="Unassembled WGS sequence"/>
</dbReference>
<keyword evidence="7" id="KW-1185">Reference proteome</keyword>
<dbReference type="PANTHER" id="PTHR39192">
    <property type="entry name" value="IRON UPTAKE SYSTEM COMPONENT EFEO"/>
    <property type="match status" value="1"/>
</dbReference>
<feature type="domain" description="Imelysin-like" evidence="4">
    <location>
        <begin position="143"/>
        <end position="373"/>
    </location>
</feature>
<evidence type="ECO:0000313" key="7">
    <source>
        <dbReference type="Proteomes" id="UP001612915"/>
    </source>
</evidence>
<evidence type="ECO:0000259" key="5">
    <source>
        <dbReference type="Pfam" id="PF13473"/>
    </source>
</evidence>
<protein>
    <submittedName>
        <fullName evidence="6">Iron uptake system protein EfeO</fullName>
    </submittedName>
</protein>
<dbReference type="InterPro" id="IPR028096">
    <property type="entry name" value="EfeO_Cupredoxin"/>
</dbReference>
<feature type="domain" description="EfeO-type cupredoxin-like" evidence="5">
    <location>
        <begin position="25"/>
        <end position="111"/>
    </location>
</feature>
<evidence type="ECO:0000256" key="1">
    <source>
        <dbReference type="ARBA" id="ARBA00004418"/>
    </source>
</evidence>
<dbReference type="EMBL" id="JBITLV010000004">
    <property type="protein sequence ID" value="MFI7588300.1"/>
    <property type="molecule type" value="Genomic_DNA"/>
</dbReference>
<dbReference type="InterPro" id="IPR038352">
    <property type="entry name" value="Imelysin_sf"/>
</dbReference>
<dbReference type="InterPro" id="IPR018976">
    <property type="entry name" value="Imelysin-like"/>
</dbReference>